<comment type="subunit">
    <text evidence="7">Forms oligomers.</text>
</comment>
<evidence type="ECO:0000256" key="1">
    <source>
        <dbReference type="ARBA" id="ARBA00013860"/>
    </source>
</evidence>
<accession>E8KFT8</accession>
<dbReference type="InterPro" id="IPR003444">
    <property type="entry name" value="MraZ"/>
</dbReference>
<dbReference type="InterPro" id="IPR037914">
    <property type="entry name" value="SpoVT-AbrB_sf"/>
</dbReference>
<evidence type="ECO:0000256" key="5">
    <source>
        <dbReference type="ARBA" id="ARBA00023125"/>
    </source>
</evidence>
<dbReference type="CDD" id="cd16320">
    <property type="entry name" value="MraZ_N"/>
    <property type="match status" value="1"/>
</dbReference>
<dbReference type="HAMAP" id="MF_01008">
    <property type="entry name" value="MraZ"/>
    <property type="match status" value="1"/>
</dbReference>
<sequence>MAGQKMFRGAASISIDSKGRIAIPTRYRAELREKHEGILVCTVDIRQPCLLLYPLHEWEVVEQKLLALSNFDPMQRRIQRVMQGFATECEMDASGRILLSPTLRQHVQLEQQIMLVGQLNKFEIWQEKQWQSQIAEDLALGSSAEMLNCEALKNLSL</sequence>
<keyword evidence="5 7" id="KW-0238">DNA-binding</keyword>
<evidence type="ECO:0000313" key="10">
    <source>
        <dbReference type="Proteomes" id="UP000005467"/>
    </source>
</evidence>
<evidence type="ECO:0000256" key="3">
    <source>
        <dbReference type="ARBA" id="ARBA00022737"/>
    </source>
</evidence>
<keyword evidence="6 7" id="KW-0804">Transcription</keyword>
<comment type="subcellular location">
    <subcellularLocation>
        <location evidence="7">Cytoplasm</location>
        <location evidence="7">Nucleoid</location>
    </subcellularLocation>
</comment>
<evidence type="ECO:0000256" key="6">
    <source>
        <dbReference type="ARBA" id="ARBA00023163"/>
    </source>
</evidence>
<dbReference type="FunFam" id="3.40.1550.20:FF:000001">
    <property type="entry name" value="Transcriptional regulator MraZ"/>
    <property type="match status" value="1"/>
</dbReference>
<dbReference type="NCBIfam" id="TIGR00242">
    <property type="entry name" value="division/cell wall cluster transcriptional repressor MraZ"/>
    <property type="match status" value="1"/>
</dbReference>
<dbReference type="InterPro" id="IPR007159">
    <property type="entry name" value="SpoVT-AbrB_dom"/>
</dbReference>
<dbReference type="PANTHER" id="PTHR34701:SF1">
    <property type="entry name" value="TRANSCRIPTIONAL REGULATOR MRAZ"/>
    <property type="match status" value="1"/>
</dbReference>
<reference evidence="9 10" key="1">
    <citation type="submission" date="2011-01" db="EMBL/GenBank/DDBJ databases">
        <authorList>
            <person name="Muzny D."/>
            <person name="Qin X."/>
            <person name="Deng J."/>
            <person name="Jiang H."/>
            <person name="Liu Y."/>
            <person name="Qu J."/>
            <person name="Song X.-Z."/>
            <person name="Zhang L."/>
            <person name="Thornton R."/>
            <person name="Coyle M."/>
            <person name="Francisco L."/>
            <person name="Jackson L."/>
            <person name="Javaid M."/>
            <person name="Korchina V."/>
            <person name="Kovar C."/>
            <person name="Mata R."/>
            <person name="Mathew T."/>
            <person name="Ngo R."/>
            <person name="Nguyen L."/>
            <person name="Nguyen N."/>
            <person name="Okwuonu G."/>
            <person name="Ongeri F."/>
            <person name="Pham C."/>
            <person name="Simmons D."/>
            <person name="Wilczek-Boney K."/>
            <person name="Hale W."/>
            <person name="Jakkamsetti A."/>
            <person name="Pham P."/>
            <person name="Ruth R."/>
            <person name="San Lucas F."/>
            <person name="Warren J."/>
            <person name="Zhang J."/>
            <person name="Zhao Z."/>
            <person name="Zhou C."/>
            <person name="Zhu D."/>
            <person name="Lee S."/>
            <person name="Bess C."/>
            <person name="Blankenburg K."/>
            <person name="Forbes L."/>
            <person name="Fu Q."/>
            <person name="Gubbala S."/>
            <person name="Hirani K."/>
            <person name="Jayaseelan J.C."/>
            <person name="Lara F."/>
            <person name="Munidasa M."/>
            <person name="Palculict T."/>
            <person name="Patil S."/>
            <person name="Pu L.-L."/>
            <person name="Saada N."/>
            <person name="Tang L."/>
            <person name="Weissenberger G."/>
            <person name="Zhu Y."/>
            <person name="Hemphill L."/>
            <person name="Shang Y."/>
            <person name="Youmans B."/>
            <person name="Ayvaz T."/>
            <person name="Ross M."/>
            <person name="Santibanez J."/>
            <person name="Aqrawi P."/>
            <person name="Gross S."/>
            <person name="Joshi V."/>
            <person name="Fowler G."/>
            <person name="Nazareth L."/>
            <person name="Reid J."/>
            <person name="Worley K."/>
            <person name="Petrosino J."/>
            <person name="Highlander S."/>
            <person name="Gibbs R."/>
        </authorList>
    </citation>
    <scope>NUCLEOTIDE SEQUENCE [LARGE SCALE GENOMIC DNA]</scope>
    <source>
        <strain evidence="9 10">ATCC 25976</strain>
    </source>
</reference>
<evidence type="ECO:0000256" key="4">
    <source>
        <dbReference type="ARBA" id="ARBA00023015"/>
    </source>
</evidence>
<dbReference type="PROSITE" id="PS51740">
    <property type="entry name" value="SPOVT_ABRB"/>
    <property type="match status" value="2"/>
</dbReference>
<dbReference type="CDD" id="cd16321">
    <property type="entry name" value="MraZ_C"/>
    <property type="match status" value="1"/>
</dbReference>
<dbReference type="PANTHER" id="PTHR34701">
    <property type="entry name" value="TRANSCRIPTIONAL REGULATOR MRAZ"/>
    <property type="match status" value="1"/>
</dbReference>
<evidence type="ECO:0000256" key="2">
    <source>
        <dbReference type="ARBA" id="ARBA00022490"/>
    </source>
</evidence>
<dbReference type="GO" id="GO:0000976">
    <property type="term" value="F:transcription cis-regulatory region binding"/>
    <property type="evidence" value="ECO:0007669"/>
    <property type="project" value="TreeGrafter"/>
</dbReference>
<dbReference type="InterPro" id="IPR020603">
    <property type="entry name" value="MraZ_dom"/>
</dbReference>
<keyword evidence="10" id="KW-1185">Reference proteome</keyword>
<evidence type="ECO:0000256" key="7">
    <source>
        <dbReference type="HAMAP-Rule" id="MF_01008"/>
    </source>
</evidence>
<protein>
    <recommendedName>
        <fullName evidence="1 7">Transcriptional regulator MraZ</fullName>
    </recommendedName>
</protein>
<dbReference type="GO" id="GO:0003700">
    <property type="term" value="F:DNA-binding transcription factor activity"/>
    <property type="evidence" value="ECO:0007669"/>
    <property type="project" value="UniProtKB-UniRule"/>
</dbReference>
<evidence type="ECO:0000259" key="8">
    <source>
        <dbReference type="PROSITE" id="PS51740"/>
    </source>
</evidence>
<proteinExistence type="inferred from homology"/>
<dbReference type="InterPro" id="IPR035644">
    <property type="entry name" value="MraZ_C"/>
</dbReference>
<comment type="similarity">
    <text evidence="7">Belongs to the MraZ family.</text>
</comment>
<dbReference type="Proteomes" id="UP000005467">
    <property type="component" value="Unassembled WGS sequence"/>
</dbReference>
<dbReference type="HOGENOM" id="CLU_107907_2_0_6"/>
<gene>
    <name evidence="7 9" type="primary">mraZ</name>
    <name evidence="9" type="ORF">HMPREF0027_0705</name>
</gene>
<dbReference type="SUPFAM" id="SSF89447">
    <property type="entry name" value="AbrB/MazE/MraZ-like"/>
    <property type="match status" value="1"/>
</dbReference>
<evidence type="ECO:0000313" key="9">
    <source>
        <dbReference type="EMBL" id="EFX92220.1"/>
    </source>
</evidence>
<dbReference type="AlphaFoldDB" id="E8KFT8"/>
<name>E8KFT8_9PAST</name>
<dbReference type="InterPro" id="IPR035642">
    <property type="entry name" value="MraZ_N"/>
</dbReference>
<dbReference type="GO" id="GO:0005737">
    <property type="term" value="C:cytoplasm"/>
    <property type="evidence" value="ECO:0007669"/>
    <property type="project" value="UniProtKB-UniRule"/>
</dbReference>
<dbReference type="EMBL" id="AEVG01000051">
    <property type="protein sequence ID" value="EFX92220.1"/>
    <property type="molecule type" value="Genomic_DNA"/>
</dbReference>
<keyword evidence="2 7" id="KW-0963">Cytoplasm</keyword>
<organism evidence="9 10">
    <name type="scientific">Actinobacillus ureae ATCC 25976</name>
    <dbReference type="NCBI Taxonomy" id="887324"/>
    <lineage>
        <taxon>Bacteria</taxon>
        <taxon>Pseudomonadati</taxon>
        <taxon>Pseudomonadota</taxon>
        <taxon>Gammaproteobacteria</taxon>
        <taxon>Pasteurellales</taxon>
        <taxon>Pasteurellaceae</taxon>
        <taxon>Actinobacillus</taxon>
    </lineage>
</organism>
<keyword evidence="3" id="KW-0677">Repeat</keyword>
<dbReference type="GO" id="GO:0009295">
    <property type="term" value="C:nucleoid"/>
    <property type="evidence" value="ECO:0007669"/>
    <property type="project" value="UniProtKB-SubCell"/>
</dbReference>
<dbReference type="GO" id="GO:2000143">
    <property type="term" value="P:negative regulation of DNA-templated transcription initiation"/>
    <property type="evidence" value="ECO:0007669"/>
    <property type="project" value="TreeGrafter"/>
</dbReference>
<dbReference type="Pfam" id="PF02381">
    <property type="entry name" value="MraZ"/>
    <property type="match status" value="2"/>
</dbReference>
<feature type="domain" description="SpoVT-AbrB" evidence="8">
    <location>
        <begin position="10"/>
        <end position="57"/>
    </location>
</feature>
<dbReference type="Gene3D" id="3.40.1550.20">
    <property type="entry name" value="Transcriptional regulator MraZ domain"/>
    <property type="match status" value="1"/>
</dbReference>
<feature type="domain" description="SpoVT-AbrB" evidence="8">
    <location>
        <begin position="86"/>
        <end position="129"/>
    </location>
</feature>
<comment type="caution">
    <text evidence="9">The sequence shown here is derived from an EMBL/GenBank/DDBJ whole genome shotgun (WGS) entry which is preliminary data.</text>
</comment>
<dbReference type="InterPro" id="IPR038619">
    <property type="entry name" value="MraZ_sf"/>
</dbReference>
<keyword evidence="4 7" id="KW-0805">Transcription regulation</keyword>